<dbReference type="FunFam" id="1.10.3810.10:FF:000001">
    <property type="entry name" value="Penicillin-binding protein 1A"/>
    <property type="match status" value="1"/>
</dbReference>
<keyword evidence="6" id="KW-0808">Transferase</keyword>
<dbReference type="RefSeq" id="WP_091651179.1">
    <property type="nucleotide sequence ID" value="NZ_FMHW01000002.1"/>
</dbReference>
<evidence type="ECO:0000256" key="8">
    <source>
        <dbReference type="ARBA" id="ARBA00022960"/>
    </source>
</evidence>
<keyword evidence="17" id="KW-1185">Reference proteome</keyword>
<dbReference type="InterPro" id="IPR023346">
    <property type="entry name" value="Lysozyme-like_dom_sf"/>
</dbReference>
<evidence type="ECO:0000313" key="17">
    <source>
        <dbReference type="Proteomes" id="UP000198959"/>
    </source>
</evidence>
<keyword evidence="3 16" id="KW-0121">Carboxypeptidase</keyword>
<dbReference type="Pfam" id="PF00905">
    <property type="entry name" value="Transpeptidase"/>
    <property type="match status" value="1"/>
</dbReference>
<evidence type="ECO:0000256" key="3">
    <source>
        <dbReference type="ARBA" id="ARBA00022645"/>
    </source>
</evidence>
<accession>A0A1C6TI57</accession>
<comment type="similarity">
    <text evidence="2">In the N-terminal section; belongs to the glycosyltransferase 51 family.</text>
</comment>
<protein>
    <submittedName>
        <fullName evidence="16">Membrane carboxypeptidase (Penicillin-binding protein)</fullName>
    </submittedName>
</protein>
<dbReference type="GO" id="GO:0006508">
    <property type="term" value="P:proteolysis"/>
    <property type="evidence" value="ECO:0007669"/>
    <property type="project" value="UniProtKB-KW"/>
</dbReference>
<dbReference type="Pfam" id="PF00912">
    <property type="entry name" value="Transgly"/>
    <property type="match status" value="1"/>
</dbReference>
<dbReference type="GO" id="GO:0008658">
    <property type="term" value="F:penicillin binding"/>
    <property type="evidence" value="ECO:0007669"/>
    <property type="project" value="InterPro"/>
</dbReference>
<evidence type="ECO:0000256" key="12">
    <source>
        <dbReference type="ARBA" id="ARBA00034000"/>
    </source>
</evidence>
<feature type="domain" description="Glycosyl transferase family 51" evidence="15">
    <location>
        <begin position="71"/>
        <end position="255"/>
    </location>
</feature>
<dbReference type="SUPFAM" id="SSF53955">
    <property type="entry name" value="Lysozyme-like"/>
    <property type="match status" value="1"/>
</dbReference>
<reference evidence="17" key="1">
    <citation type="submission" date="2016-06" db="EMBL/GenBank/DDBJ databases">
        <authorList>
            <person name="Varghese N."/>
            <person name="Submissions Spin"/>
        </authorList>
    </citation>
    <scope>NUCLEOTIDE SEQUENCE [LARGE SCALE GENOMIC DNA]</scope>
    <source>
        <strain evidence="17">DSM 43817</strain>
    </source>
</reference>
<dbReference type="InterPro" id="IPR012338">
    <property type="entry name" value="Beta-lactam/transpept-like"/>
</dbReference>
<comment type="similarity">
    <text evidence="1">In the C-terminal section; belongs to the transpeptidase family.</text>
</comment>
<dbReference type="GO" id="GO:0009252">
    <property type="term" value="P:peptidoglycan biosynthetic process"/>
    <property type="evidence" value="ECO:0007669"/>
    <property type="project" value="UniProtKB-KW"/>
</dbReference>
<evidence type="ECO:0000259" key="15">
    <source>
        <dbReference type="Pfam" id="PF00912"/>
    </source>
</evidence>
<dbReference type="GO" id="GO:0071555">
    <property type="term" value="P:cell wall organization"/>
    <property type="evidence" value="ECO:0007669"/>
    <property type="project" value="UniProtKB-KW"/>
</dbReference>
<dbReference type="SUPFAM" id="SSF56601">
    <property type="entry name" value="beta-lactamase/transpeptidase-like"/>
    <property type="match status" value="1"/>
</dbReference>
<keyword evidence="4" id="KW-0645">Protease</keyword>
<dbReference type="InterPro" id="IPR001264">
    <property type="entry name" value="Glyco_trans_51"/>
</dbReference>
<keyword evidence="7" id="KW-0378">Hydrolase</keyword>
<dbReference type="OrthoDB" id="9766909at2"/>
<feature type="domain" description="Penicillin-binding protein transpeptidase" evidence="14">
    <location>
        <begin position="362"/>
        <end position="651"/>
    </location>
</feature>
<dbReference type="AlphaFoldDB" id="A0A1C6TI57"/>
<keyword evidence="8" id="KW-0133">Cell shape</keyword>
<dbReference type="Gene3D" id="3.40.710.10">
    <property type="entry name" value="DD-peptidase/beta-lactamase superfamily"/>
    <property type="match status" value="1"/>
</dbReference>
<evidence type="ECO:0000256" key="9">
    <source>
        <dbReference type="ARBA" id="ARBA00022984"/>
    </source>
</evidence>
<keyword evidence="9" id="KW-0573">Peptidoglycan synthesis</keyword>
<dbReference type="InterPro" id="IPR050396">
    <property type="entry name" value="Glycosyltr_51/Transpeptidase"/>
</dbReference>
<organism evidence="16 17">
    <name type="scientific">Micromonospora pallida</name>
    <dbReference type="NCBI Taxonomy" id="145854"/>
    <lineage>
        <taxon>Bacteria</taxon>
        <taxon>Bacillati</taxon>
        <taxon>Actinomycetota</taxon>
        <taxon>Actinomycetes</taxon>
        <taxon>Micromonosporales</taxon>
        <taxon>Micromonosporaceae</taxon>
        <taxon>Micromonospora</taxon>
    </lineage>
</organism>
<dbReference type="InterPro" id="IPR001460">
    <property type="entry name" value="PCN-bd_Tpept"/>
</dbReference>
<dbReference type="GO" id="GO:0009002">
    <property type="term" value="F:serine-type D-Ala-D-Ala carboxypeptidase activity"/>
    <property type="evidence" value="ECO:0007669"/>
    <property type="project" value="UniProtKB-EC"/>
</dbReference>
<evidence type="ECO:0000256" key="1">
    <source>
        <dbReference type="ARBA" id="ARBA00007090"/>
    </source>
</evidence>
<dbReference type="GO" id="GO:0008360">
    <property type="term" value="P:regulation of cell shape"/>
    <property type="evidence" value="ECO:0007669"/>
    <property type="project" value="UniProtKB-KW"/>
</dbReference>
<dbReference type="Gene3D" id="1.10.3810.10">
    <property type="entry name" value="Biosynthetic peptidoglycan transglycosylase-like"/>
    <property type="match status" value="1"/>
</dbReference>
<name>A0A1C6TI57_9ACTN</name>
<evidence type="ECO:0000256" key="6">
    <source>
        <dbReference type="ARBA" id="ARBA00022679"/>
    </source>
</evidence>
<keyword evidence="11" id="KW-0961">Cell wall biogenesis/degradation</keyword>
<dbReference type="GO" id="GO:0008955">
    <property type="term" value="F:peptidoglycan glycosyltransferase activity"/>
    <property type="evidence" value="ECO:0007669"/>
    <property type="project" value="UniProtKB-EC"/>
</dbReference>
<dbReference type="GO" id="GO:0030288">
    <property type="term" value="C:outer membrane-bounded periplasmic space"/>
    <property type="evidence" value="ECO:0007669"/>
    <property type="project" value="TreeGrafter"/>
</dbReference>
<evidence type="ECO:0000256" key="4">
    <source>
        <dbReference type="ARBA" id="ARBA00022670"/>
    </source>
</evidence>
<keyword evidence="5" id="KW-0328">Glycosyltransferase</keyword>
<dbReference type="Proteomes" id="UP000198959">
    <property type="component" value="Unassembled WGS sequence"/>
</dbReference>
<keyword evidence="10" id="KW-0511">Multifunctional enzyme</keyword>
<gene>
    <name evidence="16" type="ORF">GA0074692_6323</name>
</gene>
<evidence type="ECO:0000256" key="5">
    <source>
        <dbReference type="ARBA" id="ARBA00022676"/>
    </source>
</evidence>
<comment type="catalytic activity">
    <reaction evidence="13">
        <text>[GlcNAc-(1-&gt;4)-Mur2Ac(oyl-L-Ala-gamma-D-Glu-L-Lys-D-Ala-D-Ala)](n)-di-trans,octa-cis-undecaprenyl diphosphate + beta-D-GlcNAc-(1-&gt;4)-Mur2Ac(oyl-L-Ala-gamma-D-Glu-L-Lys-D-Ala-D-Ala)-di-trans,octa-cis-undecaprenyl diphosphate = [GlcNAc-(1-&gt;4)-Mur2Ac(oyl-L-Ala-gamma-D-Glu-L-Lys-D-Ala-D-Ala)](n+1)-di-trans,octa-cis-undecaprenyl diphosphate + di-trans,octa-cis-undecaprenyl diphosphate + H(+)</text>
        <dbReference type="Rhea" id="RHEA:23708"/>
        <dbReference type="Rhea" id="RHEA-COMP:9602"/>
        <dbReference type="Rhea" id="RHEA-COMP:9603"/>
        <dbReference type="ChEBI" id="CHEBI:15378"/>
        <dbReference type="ChEBI" id="CHEBI:58405"/>
        <dbReference type="ChEBI" id="CHEBI:60033"/>
        <dbReference type="ChEBI" id="CHEBI:78435"/>
        <dbReference type="EC" id="2.4.99.28"/>
    </reaction>
</comment>
<proteinExistence type="inferred from homology"/>
<dbReference type="PANTHER" id="PTHR32282:SF33">
    <property type="entry name" value="PEPTIDOGLYCAN GLYCOSYLTRANSFERASE"/>
    <property type="match status" value="1"/>
</dbReference>
<dbReference type="InterPro" id="IPR036950">
    <property type="entry name" value="PBP_transglycosylase"/>
</dbReference>
<dbReference type="STRING" id="145854.GA0074692_6323"/>
<evidence type="ECO:0000256" key="2">
    <source>
        <dbReference type="ARBA" id="ARBA00007739"/>
    </source>
</evidence>
<sequence length="701" mass="75087">MIQARLHKLLTVTMAGTLAGLVLAVAALPLGLVLGLGFSSLAAPYSELPEHLVTPPTAQRSELYAADGATLITSFYEENRVEVPLTEVAPVMRKALLAAEDARFYEHSGVDLRGIVRAFTANQGGPVRQGGSTLTMQYVRNVLSGDPTLSEEQRKAATEVSTARKIQEIRYALALERELGKDEILGRYLNIVYFGAGAYGIGAASRRYFSKSPADLTLAEAALLAGLVRSPHTDDPINGDADAALRQWSHVLDRMVETGAIPAAEAARARAEGLTLKTSSEPDDCAAVPEDRNDWAFFCDYFTTWWNAQPAFGASVDERHRTLRRGGFRIVSSLDPKVQRDAQDRVLTVYDLDSPHALPTAVVQPGTGRVLAMAVNRTYGVEPNPAGQQNRPNTVNQLVAGGDGIEGYQGGSTFKMFTLLAALEAGMPLNTHFDSPSRIVTRWPVSGPVSCGGQWCPGNANPEWMDGDRTMWTAFGRSVNTYFVWLTEQVGADRAVEMAERLGIVFRSDDDARRARYSARDWGPFVLGVASTTPLDLASAYATVAAEGIRCTPLPVNSVADRAGRTLDVARPDCRRVLDVDVARAATDAARCPLGDQSAFGRCDGATAATLRPRLGRPVMGKTGSSEGYGTETVVAATPQLVVAAMATNPDDPRDPAGEQAQVGVVNVVGGILGTALRDQPVRDFAPPTEQIARYGTGRGD</sequence>
<dbReference type="PANTHER" id="PTHR32282">
    <property type="entry name" value="BINDING PROTEIN TRANSPEPTIDASE, PUTATIVE-RELATED"/>
    <property type="match status" value="1"/>
</dbReference>
<evidence type="ECO:0000256" key="10">
    <source>
        <dbReference type="ARBA" id="ARBA00023268"/>
    </source>
</evidence>
<dbReference type="EMBL" id="FMHW01000002">
    <property type="protein sequence ID" value="SCL41448.1"/>
    <property type="molecule type" value="Genomic_DNA"/>
</dbReference>
<comment type="catalytic activity">
    <reaction evidence="12">
        <text>Preferential cleavage: (Ac)2-L-Lys-D-Ala-|-D-Ala. Also transpeptidation of peptidyl-alanyl moieties that are N-acyl substituents of D-alanine.</text>
        <dbReference type="EC" id="3.4.16.4"/>
    </reaction>
</comment>
<evidence type="ECO:0000256" key="11">
    <source>
        <dbReference type="ARBA" id="ARBA00023316"/>
    </source>
</evidence>
<evidence type="ECO:0000259" key="14">
    <source>
        <dbReference type="Pfam" id="PF00905"/>
    </source>
</evidence>
<evidence type="ECO:0000313" key="16">
    <source>
        <dbReference type="EMBL" id="SCL41448.1"/>
    </source>
</evidence>
<evidence type="ECO:0000256" key="7">
    <source>
        <dbReference type="ARBA" id="ARBA00022801"/>
    </source>
</evidence>
<evidence type="ECO:0000256" key="13">
    <source>
        <dbReference type="ARBA" id="ARBA00049902"/>
    </source>
</evidence>